<evidence type="ECO:0000313" key="2">
    <source>
        <dbReference type="EMBL" id="MCD7455667.1"/>
    </source>
</evidence>
<feature type="region of interest" description="Disordered" evidence="1">
    <location>
        <begin position="1"/>
        <end position="31"/>
    </location>
</feature>
<keyword evidence="3" id="KW-1185">Reference proteome</keyword>
<proteinExistence type="predicted"/>
<reference evidence="2 3" key="1">
    <citation type="journal article" date="2021" name="BMC Genomics">
        <title>Datura genome reveals duplications of psychoactive alkaloid biosynthetic genes and high mutation rate following tissue culture.</title>
        <authorList>
            <person name="Rajewski A."/>
            <person name="Carter-House D."/>
            <person name="Stajich J."/>
            <person name="Litt A."/>
        </authorList>
    </citation>
    <scope>NUCLEOTIDE SEQUENCE [LARGE SCALE GENOMIC DNA]</scope>
    <source>
        <strain evidence="2">AR-01</strain>
    </source>
</reference>
<dbReference type="EMBL" id="JACEIK010000360">
    <property type="protein sequence ID" value="MCD7455667.1"/>
    <property type="molecule type" value="Genomic_DNA"/>
</dbReference>
<organism evidence="2 3">
    <name type="scientific">Datura stramonium</name>
    <name type="common">Jimsonweed</name>
    <name type="synonym">Common thornapple</name>
    <dbReference type="NCBI Taxonomy" id="4076"/>
    <lineage>
        <taxon>Eukaryota</taxon>
        <taxon>Viridiplantae</taxon>
        <taxon>Streptophyta</taxon>
        <taxon>Embryophyta</taxon>
        <taxon>Tracheophyta</taxon>
        <taxon>Spermatophyta</taxon>
        <taxon>Magnoliopsida</taxon>
        <taxon>eudicotyledons</taxon>
        <taxon>Gunneridae</taxon>
        <taxon>Pentapetalae</taxon>
        <taxon>asterids</taxon>
        <taxon>lamiids</taxon>
        <taxon>Solanales</taxon>
        <taxon>Solanaceae</taxon>
        <taxon>Solanoideae</taxon>
        <taxon>Datureae</taxon>
        <taxon>Datura</taxon>
    </lineage>
</organism>
<dbReference type="Proteomes" id="UP000823775">
    <property type="component" value="Unassembled WGS sequence"/>
</dbReference>
<accession>A0ABS8S9Y5</accession>
<comment type="caution">
    <text evidence="2">The sequence shown here is derived from an EMBL/GenBank/DDBJ whole genome shotgun (WGS) entry which is preliminary data.</text>
</comment>
<evidence type="ECO:0000313" key="3">
    <source>
        <dbReference type="Proteomes" id="UP000823775"/>
    </source>
</evidence>
<gene>
    <name evidence="2" type="ORF">HAX54_029120</name>
</gene>
<sequence length="138" mass="16323">MSNDKKSELERKEKKNDHEIEKEKDGREEKVFIEEPSLDELNLKMVETTCLMDQEHIDDKDKGKENHFGLAKTRYGMYNWFIHVLGNPRTPKVFLKRHERRIVNEWEFKGSSNYLEYSCAYVNTFYVEESVGGAIVDA</sequence>
<protein>
    <submittedName>
        <fullName evidence="2">Uncharacterized protein</fullName>
    </submittedName>
</protein>
<evidence type="ECO:0000256" key="1">
    <source>
        <dbReference type="SAM" id="MobiDB-lite"/>
    </source>
</evidence>
<name>A0ABS8S9Y5_DATST</name>